<dbReference type="OrthoDB" id="195104at2"/>
<reference evidence="1 2" key="1">
    <citation type="submission" date="2014-01" db="EMBL/GenBank/DDBJ databases">
        <title>Marinomonas ushuaiensis DSM 15871 Genome Sequencing.</title>
        <authorList>
            <person name="Lai Q."/>
            <person name="Shao Z.S."/>
        </authorList>
    </citation>
    <scope>NUCLEOTIDE SEQUENCE [LARGE SCALE GENOMIC DNA]</scope>
    <source>
        <strain evidence="1 2">DSM 15871</strain>
    </source>
</reference>
<protein>
    <recommendedName>
        <fullName evidence="3">NAD/NADP transhydrogenase alpha subunit</fullName>
    </recommendedName>
</protein>
<accession>X7E1S8</accession>
<evidence type="ECO:0008006" key="3">
    <source>
        <dbReference type="Google" id="ProtNLM"/>
    </source>
</evidence>
<dbReference type="AlphaFoldDB" id="X7E1S8"/>
<keyword evidence="2" id="KW-1185">Reference proteome</keyword>
<dbReference type="eggNOG" id="COG2072">
    <property type="taxonomic scope" value="Bacteria"/>
</dbReference>
<name>X7E1S8_9GAMM</name>
<dbReference type="RefSeq" id="WP_036163415.1">
    <property type="nucleotide sequence ID" value="NZ_JAMB01000014.1"/>
</dbReference>
<comment type="caution">
    <text evidence="1">The sequence shown here is derived from an EMBL/GenBank/DDBJ whole genome shotgun (WGS) entry which is preliminary data.</text>
</comment>
<dbReference type="STRING" id="1122207.MUS1_05740"/>
<evidence type="ECO:0000313" key="2">
    <source>
        <dbReference type="Proteomes" id="UP000054058"/>
    </source>
</evidence>
<gene>
    <name evidence="1" type="ORF">MUS1_05740</name>
</gene>
<proteinExistence type="predicted"/>
<dbReference type="PATRIC" id="fig|1122207.3.peg.2767"/>
<evidence type="ECO:0000313" key="1">
    <source>
        <dbReference type="EMBL" id="ETX09820.1"/>
    </source>
</evidence>
<sequence length="95" mass="10608">MPVVHFEVVWPDGKTEACYSPSSVIKEHFVEGEIYPLKVFLNISETALNAASKRVGERFGFACSSAMDQLSVIKMRCASFENMPDAAVKMTRFID</sequence>
<dbReference type="Proteomes" id="UP000054058">
    <property type="component" value="Unassembled WGS sequence"/>
</dbReference>
<dbReference type="NCBIfam" id="TIGR04042">
    <property type="entry name" value="MSMEG_0570_fam"/>
    <property type="match status" value="1"/>
</dbReference>
<organism evidence="1 2">
    <name type="scientific">Marinomonas ushuaiensis DSM 15871</name>
    <dbReference type="NCBI Taxonomy" id="1122207"/>
    <lineage>
        <taxon>Bacteria</taxon>
        <taxon>Pseudomonadati</taxon>
        <taxon>Pseudomonadota</taxon>
        <taxon>Gammaproteobacteria</taxon>
        <taxon>Oceanospirillales</taxon>
        <taxon>Oceanospirillaceae</taxon>
        <taxon>Marinomonas</taxon>
    </lineage>
</organism>
<dbReference type="InterPro" id="IPR023846">
    <property type="entry name" value="CHP04042_MSMEG0570"/>
</dbReference>
<dbReference type="EMBL" id="JAMB01000014">
    <property type="protein sequence ID" value="ETX09820.1"/>
    <property type="molecule type" value="Genomic_DNA"/>
</dbReference>